<evidence type="ECO:0000313" key="5">
    <source>
        <dbReference type="Proteomes" id="UP000637695"/>
    </source>
</evidence>
<organism evidence="4 5">
    <name type="scientific">Alicyclobacillus cellulosilyticus</name>
    <dbReference type="NCBI Taxonomy" id="1003997"/>
    <lineage>
        <taxon>Bacteria</taxon>
        <taxon>Bacillati</taxon>
        <taxon>Bacillota</taxon>
        <taxon>Bacilli</taxon>
        <taxon>Bacillales</taxon>
        <taxon>Alicyclobacillaceae</taxon>
        <taxon>Alicyclobacillus</taxon>
    </lineage>
</organism>
<accession>A0A917K7L7</accession>
<dbReference type="SUPFAM" id="SSF56281">
    <property type="entry name" value="Metallo-hydrolase/oxidoreductase"/>
    <property type="match status" value="1"/>
</dbReference>
<comment type="caution">
    <text evidence="4">The sequence shown here is derived from an EMBL/GenBank/DDBJ whole genome shotgun (WGS) entry which is preliminary data.</text>
</comment>
<dbReference type="Proteomes" id="UP000637695">
    <property type="component" value="Unassembled WGS sequence"/>
</dbReference>
<dbReference type="InterPro" id="IPR001279">
    <property type="entry name" value="Metallo-B-lactamas"/>
</dbReference>
<reference evidence="4" key="2">
    <citation type="submission" date="2020-09" db="EMBL/GenBank/DDBJ databases">
        <authorList>
            <person name="Sun Q."/>
            <person name="Ohkuma M."/>
        </authorList>
    </citation>
    <scope>NUCLEOTIDE SEQUENCE</scope>
    <source>
        <strain evidence="4">JCM 18487</strain>
    </source>
</reference>
<keyword evidence="1" id="KW-0255">Endonuclease</keyword>
<dbReference type="RefSeq" id="WP_188881215.1">
    <property type="nucleotide sequence ID" value="NZ_BMOY01000008.1"/>
</dbReference>
<dbReference type="AlphaFoldDB" id="A0A917K7L7"/>
<proteinExistence type="predicted"/>
<evidence type="ECO:0000313" key="4">
    <source>
        <dbReference type="EMBL" id="GGJ00620.1"/>
    </source>
</evidence>
<evidence type="ECO:0000259" key="3">
    <source>
        <dbReference type="SMART" id="SM00849"/>
    </source>
</evidence>
<dbReference type="GO" id="GO:0042781">
    <property type="term" value="F:3'-tRNA processing endoribonuclease activity"/>
    <property type="evidence" value="ECO:0007669"/>
    <property type="project" value="TreeGrafter"/>
</dbReference>
<dbReference type="Pfam" id="PF12706">
    <property type="entry name" value="Lactamase_B_2"/>
    <property type="match status" value="1"/>
</dbReference>
<dbReference type="SMART" id="SM00849">
    <property type="entry name" value="Lactamase_B"/>
    <property type="match status" value="1"/>
</dbReference>
<keyword evidence="5" id="KW-1185">Reference proteome</keyword>
<keyword evidence="1" id="KW-0540">Nuclease</keyword>
<feature type="domain" description="Metallo-beta-lactamase" evidence="3">
    <location>
        <begin position="18"/>
        <end position="191"/>
    </location>
</feature>
<keyword evidence="2" id="KW-0862">Zinc</keyword>
<evidence type="ECO:0000256" key="2">
    <source>
        <dbReference type="ARBA" id="ARBA00022833"/>
    </source>
</evidence>
<dbReference type="CDD" id="cd07716">
    <property type="entry name" value="RNaseZ_short-form-like_MBL-fold"/>
    <property type="match status" value="1"/>
</dbReference>
<gene>
    <name evidence="4" type="ORF">GCM10010885_07290</name>
</gene>
<name>A0A917K7L7_9BACL</name>
<dbReference type="PANTHER" id="PTHR46018">
    <property type="entry name" value="ZINC PHOSPHODIESTERASE ELAC PROTEIN 1"/>
    <property type="match status" value="1"/>
</dbReference>
<dbReference type="PANTHER" id="PTHR46018:SF2">
    <property type="entry name" value="ZINC PHOSPHODIESTERASE ELAC PROTEIN 1"/>
    <property type="match status" value="1"/>
</dbReference>
<protein>
    <recommendedName>
        <fullName evidence="3">Metallo-beta-lactamase domain-containing protein</fullName>
    </recommendedName>
</protein>
<sequence length="246" mass="26535">MKIHALGYWGTFPAPGEATTGYLVETTEGKVLVDCGSGVLAQLQYVCQVADLAAVIITHHHFDHIADLGVLSYAALMARTRGLRTEPIPVYLPEGSPELTEQLRAEPLLRVERIDAGSKLSIAGMDVSFAETVHPVYCLAVKMVQGGRTFVFSADTSVCPPLEAFAAGADLFICEASMFIGQEEAALRAGHLTSRQAGELARRAGAKRLVLTHYPRYGDVDQLLREASEAFGAPVPRLSPRMVLEV</sequence>
<dbReference type="Gene3D" id="3.60.15.10">
    <property type="entry name" value="Ribonuclease Z/Hydroxyacylglutathione hydrolase-like"/>
    <property type="match status" value="1"/>
</dbReference>
<dbReference type="EMBL" id="BMOY01000008">
    <property type="protein sequence ID" value="GGJ00620.1"/>
    <property type="molecule type" value="Genomic_DNA"/>
</dbReference>
<reference evidence="4" key="1">
    <citation type="journal article" date="2014" name="Int. J. Syst. Evol. Microbiol.">
        <title>Complete genome sequence of Corynebacterium casei LMG S-19264T (=DSM 44701T), isolated from a smear-ripened cheese.</title>
        <authorList>
            <consortium name="US DOE Joint Genome Institute (JGI-PGF)"/>
            <person name="Walter F."/>
            <person name="Albersmeier A."/>
            <person name="Kalinowski J."/>
            <person name="Ruckert C."/>
        </authorList>
    </citation>
    <scope>NUCLEOTIDE SEQUENCE</scope>
    <source>
        <strain evidence="4">JCM 18487</strain>
    </source>
</reference>
<dbReference type="InterPro" id="IPR036866">
    <property type="entry name" value="RibonucZ/Hydroxyglut_hydro"/>
</dbReference>
<evidence type="ECO:0000256" key="1">
    <source>
        <dbReference type="ARBA" id="ARBA00022759"/>
    </source>
</evidence>
<keyword evidence="1" id="KW-0378">Hydrolase</keyword>